<organism evidence="1 2">
    <name type="scientific">Cichorium intybus</name>
    <name type="common">Chicory</name>
    <dbReference type="NCBI Taxonomy" id="13427"/>
    <lineage>
        <taxon>Eukaryota</taxon>
        <taxon>Viridiplantae</taxon>
        <taxon>Streptophyta</taxon>
        <taxon>Embryophyta</taxon>
        <taxon>Tracheophyta</taxon>
        <taxon>Spermatophyta</taxon>
        <taxon>Magnoliopsida</taxon>
        <taxon>eudicotyledons</taxon>
        <taxon>Gunneridae</taxon>
        <taxon>Pentapetalae</taxon>
        <taxon>asterids</taxon>
        <taxon>campanulids</taxon>
        <taxon>Asterales</taxon>
        <taxon>Asteraceae</taxon>
        <taxon>Cichorioideae</taxon>
        <taxon>Cichorieae</taxon>
        <taxon>Cichoriinae</taxon>
        <taxon>Cichorium</taxon>
    </lineage>
</organism>
<gene>
    <name evidence="1" type="ORF">L2E82_03137</name>
</gene>
<keyword evidence="2" id="KW-1185">Reference proteome</keyword>
<accession>A0ACB9H4Q0</accession>
<sequence length="84" mass="9242">MHGHTSALVNMTPLTCLLYFSHKGATEYSIPKEMSPVTKSIKGWWGRDHADRDDGDGDYDYPSADRLEADGDDDGGDYDYAPAA</sequence>
<dbReference type="Proteomes" id="UP001055811">
    <property type="component" value="Linkage Group LG01"/>
</dbReference>
<reference evidence="1 2" key="2">
    <citation type="journal article" date="2022" name="Mol. Ecol. Resour.">
        <title>The genomes of chicory, endive, great burdock and yacon provide insights into Asteraceae paleo-polyploidization history and plant inulin production.</title>
        <authorList>
            <person name="Fan W."/>
            <person name="Wang S."/>
            <person name="Wang H."/>
            <person name="Wang A."/>
            <person name="Jiang F."/>
            <person name="Liu H."/>
            <person name="Zhao H."/>
            <person name="Xu D."/>
            <person name="Zhang Y."/>
        </authorList>
    </citation>
    <scope>NUCLEOTIDE SEQUENCE [LARGE SCALE GENOMIC DNA]</scope>
    <source>
        <strain evidence="2">cv. Punajuju</strain>
        <tissue evidence="1">Leaves</tissue>
    </source>
</reference>
<evidence type="ECO:0000313" key="2">
    <source>
        <dbReference type="Proteomes" id="UP001055811"/>
    </source>
</evidence>
<evidence type="ECO:0000313" key="1">
    <source>
        <dbReference type="EMBL" id="KAI3790241.1"/>
    </source>
</evidence>
<protein>
    <submittedName>
        <fullName evidence="1">Uncharacterized protein</fullName>
    </submittedName>
</protein>
<comment type="caution">
    <text evidence="1">The sequence shown here is derived from an EMBL/GenBank/DDBJ whole genome shotgun (WGS) entry which is preliminary data.</text>
</comment>
<dbReference type="EMBL" id="CM042009">
    <property type="protein sequence ID" value="KAI3790241.1"/>
    <property type="molecule type" value="Genomic_DNA"/>
</dbReference>
<proteinExistence type="predicted"/>
<reference evidence="2" key="1">
    <citation type="journal article" date="2022" name="Mol. Ecol. Resour.">
        <title>The genomes of chicory, endive, great burdock and yacon provide insights into Asteraceae palaeo-polyploidization history and plant inulin production.</title>
        <authorList>
            <person name="Fan W."/>
            <person name="Wang S."/>
            <person name="Wang H."/>
            <person name="Wang A."/>
            <person name="Jiang F."/>
            <person name="Liu H."/>
            <person name="Zhao H."/>
            <person name="Xu D."/>
            <person name="Zhang Y."/>
        </authorList>
    </citation>
    <scope>NUCLEOTIDE SEQUENCE [LARGE SCALE GENOMIC DNA]</scope>
    <source>
        <strain evidence="2">cv. Punajuju</strain>
    </source>
</reference>
<name>A0ACB9H4Q0_CICIN</name>